<gene>
    <name evidence="11" type="ORF">OIU79_028685</name>
</gene>
<proteinExistence type="inferred from homology"/>
<evidence type="ECO:0000256" key="1">
    <source>
        <dbReference type="ARBA" id="ARBA00001971"/>
    </source>
</evidence>
<dbReference type="SUPFAM" id="SSF48264">
    <property type="entry name" value="Cytochrome P450"/>
    <property type="match status" value="1"/>
</dbReference>
<accession>A0A9Q0VWK2</accession>
<keyword evidence="5" id="KW-0479">Metal-binding</keyword>
<dbReference type="PANTHER" id="PTHR47943:SF8">
    <property type="entry name" value="CYTOCHROME P450"/>
    <property type="match status" value="1"/>
</dbReference>
<keyword evidence="12" id="KW-1185">Reference proteome</keyword>
<evidence type="ECO:0000313" key="11">
    <source>
        <dbReference type="EMBL" id="KAJ6756331.1"/>
    </source>
</evidence>
<evidence type="ECO:0000313" key="12">
    <source>
        <dbReference type="Proteomes" id="UP001151532"/>
    </source>
</evidence>
<keyword evidence="8" id="KW-0503">Monooxygenase</keyword>
<keyword evidence="4" id="KW-0349">Heme</keyword>
<evidence type="ECO:0000256" key="5">
    <source>
        <dbReference type="ARBA" id="ARBA00022723"/>
    </source>
</evidence>
<evidence type="ECO:0000256" key="9">
    <source>
        <dbReference type="ARBA" id="ARBA00023136"/>
    </source>
</evidence>
<dbReference type="EMBL" id="JAPFFK010000007">
    <property type="protein sequence ID" value="KAJ6756331.1"/>
    <property type="molecule type" value="Genomic_DNA"/>
</dbReference>
<evidence type="ECO:0000256" key="8">
    <source>
        <dbReference type="ARBA" id="ARBA00023033"/>
    </source>
</evidence>
<reference evidence="11" key="2">
    <citation type="journal article" date="2023" name="Int. J. Mol. Sci.">
        <title>De Novo Assembly and Annotation of 11 Diverse Shrub Willow (Salix) Genomes Reveals Novel Gene Organization in Sex-Linked Regions.</title>
        <authorList>
            <person name="Hyden B."/>
            <person name="Feng K."/>
            <person name="Yates T.B."/>
            <person name="Jawdy S."/>
            <person name="Cereghino C."/>
            <person name="Smart L.B."/>
            <person name="Muchero W."/>
        </authorList>
    </citation>
    <scope>NUCLEOTIDE SEQUENCE</scope>
    <source>
        <tissue evidence="11">Shoot tip</tissue>
    </source>
</reference>
<name>A0A9Q0VWK2_SALPP</name>
<organism evidence="11 12">
    <name type="scientific">Salix purpurea</name>
    <name type="common">Purple osier willow</name>
    <dbReference type="NCBI Taxonomy" id="77065"/>
    <lineage>
        <taxon>Eukaryota</taxon>
        <taxon>Viridiplantae</taxon>
        <taxon>Streptophyta</taxon>
        <taxon>Embryophyta</taxon>
        <taxon>Tracheophyta</taxon>
        <taxon>Spermatophyta</taxon>
        <taxon>Magnoliopsida</taxon>
        <taxon>eudicotyledons</taxon>
        <taxon>Gunneridae</taxon>
        <taxon>Pentapetalae</taxon>
        <taxon>rosids</taxon>
        <taxon>fabids</taxon>
        <taxon>Malpighiales</taxon>
        <taxon>Salicaceae</taxon>
        <taxon>Saliceae</taxon>
        <taxon>Salix</taxon>
    </lineage>
</organism>
<keyword evidence="7" id="KW-0408">Iron</keyword>
<evidence type="ECO:0000256" key="3">
    <source>
        <dbReference type="ARBA" id="ARBA00010617"/>
    </source>
</evidence>
<dbReference type="GO" id="GO:0020037">
    <property type="term" value="F:heme binding"/>
    <property type="evidence" value="ECO:0007669"/>
    <property type="project" value="InterPro"/>
</dbReference>
<reference evidence="11" key="1">
    <citation type="submission" date="2022-11" db="EMBL/GenBank/DDBJ databases">
        <authorList>
            <person name="Hyden B.L."/>
            <person name="Feng K."/>
            <person name="Yates T."/>
            <person name="Jawdy S."/>
            <person name="Smart L.B."/>
            <person name="Muchero W."/>
        </authorList>
    </citation>
    <scope>NUCLEOTIDE SEQUENCE</scope>
    <source>
        <tissue evidence="11">Shoot tip</tissue>
    </source>
</reference>
<feature type="region of interest" description="Disordered" evidence="10">
    <location>
        <begin position="113"/>
        <end position="136"/>
    </location>
</feature>
<dbReference type="GO" id="GO:0016020">
    <property type="term" value="C:membrane"/>
    <property type="evidence" value="ECO:0007669"/>
    <property type="project" value="UniProtKB-SubCell"/>
</dbReference>
<dbReference type="OrthoDB" id="1103324at2759"/>
<keyword evidence="9" id="KW-0472">Membrane</keyword>
<comment type="caution">
    <text evidence="11">The sequence shown here is derived from an EMBL/GenBank/DDBJ whole genome shotgun (WGS) entry which is preliminary data.</text>
</comment>
<dbReference type="AlphaFoldDB" id="A0A9Q0VWK2"/>
<evidence type="ECO:0000256" key="6">
    <source>
        <dbReference type="ARBA" id="ARBA00023002"/>
    </source>
</evidence>
<comment type="subcellular location">
    <subcellularLocation>
        <location evidence="2">Membrane</location>
    </subcellularLocation>
</comment>
<evidence type="ECO:0000256" key="2">
    <source>
        <dbReference type="ARBA" id="ARBA00004370"/>
    </source>
</evidence>
<dbReference type="Gene3D" id="1.10.630.10">
    <property type="entry name" value="Cytochrome P450"/>
    <property type="match status" value="1"/>
</dbReference>
<sequence length="136" mass="15369">MKPWEIKDLALQVSLLGGKLSAGNVMGPLAKLDLFGYGRHLRIALDKFDRLVERIIKEHEEKKMKGTERSEGMDLMDILLEISRDPNAEMKLTKKEIKAFFLKGPNPFRASLVSGPISYKKGPGPRRRLPRNQNAA</sequence>
<comment type="similarity">
    <text evidence="3">Belongs to the cytochrome P450 family.</text>
</comment>
<dbReference type="PANTHER" id="PTHR47943">
    <property type="entry name" value="CYTOCHROME P450 93A3-LIKE"/>
    <property type="match status" value="1"/>
</dbReference>
<dbReference type="Proteomes" id="UP001151532">
    <property type="component" value="Chromosome 16"/>
</dbReference>
<dbReference type="GO" id="GO:0005506">
    <property type="term" value="F:iron ion binding"/>
    <property type="evidence" value="ECO:0007669"/>
    <property type="project" value="InterPro"/>
</dbReference>
<dbReference type="GO" id="GO:0016705">
    <property type="term" value="F:oxidoreductase activity, acting on paired donors, with incorporation or reduction of molecular oxygen"/>
    <property type="evidence" value="ECO:0007669"/>
    <property type="project" value="InterPro"/>
</dbReference>
<comment type="cofactor">
    <cofactor evidence="1">
        <name>heme</name>
        <dbReference type="ChEBI" id="CHEBI:30413"/>
    </cofactor>
</comment>
<evidence type="ECO:0000256" key="7">
    <source>
        <dbReference type="ARBA" id="ARBA00023004"/>
    </source>
</evidence>
<evidence type="ECO:0000256" key="10">
    <source>
        <dbReference type="SAM" id="MobiDB-lite"/>
    </source>
</evidence>
<dbReference type="InterPro" id="IPR036396">
    <property type="entry name" value="Cyt_P450_sf"/>
</dbReference>
<evidence type="ECO:0000256" key="4">
    <source>
        <dbReference type="ARBA" id="ARBA00022617"/>
    </source>
</evidence>
<dbReference type="GO" id="GO:0004497">
    <property type="term" value="F:monooxygenase activity"/>
    <property type="evidence" value="ECO:0007669"/>
    <property type="project" value="UniProtKB-KW"/>
</dbReference>
<keyword evidence="6" id="KW-0560">Oxidoreductase</keyword>
<protein>
    <submittedName>
        <fullName evidence="11">P450 putative-RELATED</fullName>
    </submittedName>
</protein>